<evidence type="ECO:0000313" key="4">
    <source>
        <dbReference type="Proteomes" id="UP000483018"/>
    </source>
</evidence>
<organism evidence="3 4">
    <name type="scientific">Defluviitalea raffinosedens</name>
    <dbReference type="NCBI Taxonomy" id="1450156"/>
    <lineage>
        <taxon>Bacteria</taxon>
        <taxon>Bacillati</taxon>
        <taxon>Bacillota</taxon>
        <taxon>Clostridia</taxon>
        <taxon>Lachnospirales</taxon>
        <taxon>Defluviitaleaceae</taxon>
        <taxon>Defluviitalea</taxon>
    </lineage>
</organism>
<keyword evidence="1" id="KW-0067">ATP-binding</keyword>
<keyword evidence="4" id="KW-1185">Reference proteome</keyword>
<dbReference type="EMBL" id="WSLF01000012">
    <property type="protein sequence ID" value="KAE9631344.1"/>
    <property type="molecule type" value="Genomic_DNA"/>
</dbReference>
<dbReference type="Gene3D" id="3.30.470.20">
    <property type="entry name" value="ATP-grasp fold, B domain"/>
    <property type="match status" value="1"/>
</dbReference>
<comment type="caution">
    <text evidence="3">The sequence shown here is derived from an EMBL/GenBank/DDBJ whole genome shotgun (WGS) entry which is preliminary data.</text>
</comment>
<dbReference type="Pfam" id="PF02655">
    <property type="entry name" value="ATP-grasp_3"/>
    <property type="match status" value="1"/>
</dbReference>
<dbReference type="GO" id="GO:0005524">
    <property type="term" value="F:ATP binding"/>
    <property type="evidence" value="ECO:0007669"/>
    <property type="project" value="UniProtKB-UniRule"/>
</dbReference>
<sequence length="355" mass="40907">MQRILIDNIDKRMTVPLVEYLIKEGYEVHGINFKNAKVISNRLKTVYEISKESVKEDLQKVFAHFNQEDYLIVGNPRIIEAVDEIKPEIKYIIPNQENVVKITNKKWLMELAYDLNVKAPKNNAKEYPLVVKLNNSENTNLKPQQRYKIVHNDTEYEQAVKAMGNDQENILVQEYVTGSGFGVSMLLDQESNLVDYIMHERLLEYPVAGGPSAICVSRYNKELVSNAYKILKALKWTGYAMVEFKGDYLIEINPRYWGSMPLLFVAESDFFKNYIRILDNTHKVIDETVIPYKLNRKMYYCPQAFLAVLALIKKGKLGKALKMLGNIIVAKEGILSIKNPVPFINYIKSLVGRNI</sequence>
<accession>A0A7C8LNY4</accession>
<dbReference type="InterPro" id="IPR003806">
    <property type="entry name" value="ATP-grasp_PylC-type"/>
</dbReference>
<reference evidence="3 4" key="1">
    <citation type="submission" date="2019-12" db="EMBL/GenBank/DDBJ databases">
        <title>Defluviitalea raffinosedens, isolated from a biogas fermenter, genome sequencing and characterization.</title>
        <authorList>
            <person name="Rettenmaier R."/>
            <person name="Schneider M."/>
            <person name="Neuhaus K."/>
            <person name="Liebl W."/>
            <person name="Zverlov V."/>
        </authorList>
    </citation>
    <scope>NUCLEOTIDE SEQUENCE [LARGE SCALE GENOMIC DNA]</scope>
    <source>
        <strain evidence="3 4">249c-K6</strain>
    </source>
</reference>
<dbReference type="SUPFAM" id="SSF56059">
    <property type="entry name" value="Glutathione synthetase ATP-binding domain-like"/>
    <property type="match status" value="1"/>
</dbReference>
<dbReference type="PROSITE" id="PS50975">
    <property type="entry name" value="ATP_GRASP"/>
    <property type="match status" value="1"/>
</dbReference>
<proteinExistence type="predicted"/>
<evidence type="ECO:0000256" key="1">
    <source>
        <dbReference type="PROSITE-ProRule" id="PRU00409"/>
    </source>
</evidence>
<protein>
    <submittedName>
        <fullName evidence="3">ATP-grasp domain-containing protein</fullName>
    </submittedName>
</protein>
<gene>
    <name evidence="3" type="ORF">GND95_11315</name>
</gene>
<evidence type="ECO:0000259" key="2">
    <source>
        <dbReference type="PROSITE" id="PS50975"/>
    </source>
</evidence>
<dbReference type="InterPro" id="IPR011761">
    <property type="entry name" value="ATP-grasp"/>
</dbReference>
<dbReference type="Proteomes" id="UP000483018">
    <property type="component" value="Unassembled WGS sequence"/>
</dbReference>
<feature type="domain" description="ATP-grasp" evidence="2">
    <location>
        <begin position="101"/>
        <end position="279"/>
    </location>
</feature>
<evidence type="ECO:0000313" key="3">
    <source>
        <dbReference type="EMBL" id="KAE9631344.1"/>
    </source>
</evidence>
<dbReference type="RefSeq" id="WP_158741271.1">
    <property type="nucleotide sequence ID" value="NZ_JAFBEP010000002.1"/>
</dbReference>
<dbReference type="GO" id="GO:0046872">
    <property type="term" value="F:metal ion binding"/>
    <property type="evidence" value="ECO:0007669"/>
    <property type="project" value="InterPro"/>
</dbReference>
<dbReference type="OrthoDB" id="5420347at2"/>
<keyword evidence="1" id="KW-0547">Nucleotide-binding</keyword>
<name>A0A7C8LNY4_9FIRM</name>
<dbReference type="AlphaFoldDB" id="A0A7C8LNY4"/>